<sequence>MRTIAFILTGTALAGGIFREQGLAFSVKGLILVLCSALTYATYIVANSRISSGVDWLPKSTMIMTGSAITIFMVNANTVVSTIHPDQQFMLAVLFMAVVGTTIPTALFAAGIPKVGAGVSAILMTIELPVAIVCAGLVLGESIDYLQLIGIVIMLAAIVAMNYYKIKARNH</sequence>
<keyword evidence="5 6" id="KW-0472">Membrane</keyword>
<evidence type="ECO:0000313" key="9">
    <source>
        <dbReference type="Proteomes" id="UP001162741"/>
    </source>
</evidence>
<evidence type="ECO:0000256" key="4">
    <source>
        <dbReference type="ARBA" id="ARBA00022989"/>
    </source>
</evidence>
<dbReference type="RefSeq" id="WP_244843234.1">
    <property type="nucleotide sequence ID" value="NZ_CP107006.1"/>
</dbReference>
<evidence type="ECO:0000256" key="2">
    <source>
        <dbReference type="ARBA" id="ARBA00007362"/>
    </source>
</evidence>
<keyword evidence="3 6" id="KW-0812">Transmembrane</keyword>
<dbReference type="PANTHER" id="PTHR32322">
    <property type="entry name" value="INNER MEMBRANE TRANSPORTER"/>
    <property type="match status" value="1"/>
</dbReference>
<reference evidence="8" key="1">
    <citation type="submission" date="2022-10" db="EMBL/GenBank/DDBJ databases">
        <title>Chitinophaga sp. nov., isolated from soil.</title>
        <authorList>
            <person name="Jeon C.O."/>
        </authorList>
    </citation>
    <scope>NUCLEOTIDE SEQUENCE</scope>
    <source>
        <strain evidence="8">R8</strain>
    </source>
</reference>
<evidence type="ECO:0000256" key="6">
    <source>
        <dbReference type="SAM" id="Phobius"/>
    </source>
</evidence>
<keyword evidence="9" id="KW-1185">Reference proteome</keyword>
<dbReference type="Pfam" id="PF00892">
    <property type="entry name" value="EamA"/>
    <property type="match status" value="1"/>
</dbReference>
<gene>
    <name evidence="8" type="ORF">MKQ68_11485</name>
</gene>
<feature type="domain" description="EamA" evidence="7">
    <location>
        <begin position="28"/>
        <end position="162"/>
    </location>
</feature>
<dbReference type="PANTHER" id="PTHR32322:SF2">
    <property type="entry name" value="EAMA DOMAIN-CONTAINING PROTEIN"/>
    <property type="match status" value="1"/>
</dbReference>
<evidence type="ECO:0000256" key="3">
    <source>
        <dbReference type="ARBA" id="ARBA00022692"/>
    </source>
</evidence>
<dbReference type="Proteomes" id="UP001162741">
    <property type="component" value="Chromosome"/>
</dbReference>
<evidence type="ECO:0000256" key="1">
    <source>
        <dbReference type="ARBA" id="ARBA00004141"/>
    </source>
</evidence>
<dbReference type="EMBL" id="CP107006">
    <property type="protein sequence ID" value="UYQ95724.1"/>
    <property type="molecule type" value="Genomic_DNA"/>
</dbReference>
<organism evidence="8 9">
    <name type="scientific">Chitinophaga horti</name>
    <dbReference type="NCBI Taxonomy" id="2920382"/>
    <lineage>
        <taxon>Bacteria</taxon>
        <taxon>Pseudomonadati</taxon>
        <taxon>Bacteroidota</taxon>
        <taxon>Chitinophagia</taxon>
        <taxon>Chitinophagales</taxon>
        <taxon>Chitinophagaceae</taxon>
        <taxon>Chitinophaga</taxon>
    </lineage>
</organism>
<feature type="transmembrane region" description="Helical" evidence="6">
    <location>
        <begin position="145"/>
        <end position="164"/>
    </location>
</feature>
<protein>
    <submittedName>
        <fullName evidence="8">DMT family transporter</fullName>
    </submittedName>
</protein>
<feature type="transmembrane region" description="Helical" evidence="6">
    <location>
        <begin position="29"/>
        <end position="50"/>
    </location>
</feature>
<feature type="transmembrane region" description="Helical" evidence="6">
    <location>
        <begin position="117"/>
        <end position="139"/>
    </location>
</feature>
<comment type="subcellular location">
    <subcellularLocation>
        <location evidence="1">Membrane</location>
        <topology evidence="1">Multi-pass membrane protein</topology>
    </subcellularLocation>
</comment>
<dbReference type="SUPFAM" id="SSF103481">
    <property type="entry name" value="Multidrug resistance efflux transporter EmrE"/>
    <property type="match status" value="1"/>
</dbReference>
<name>A0ABY6JC00_9BACT</name>
<keyword evidence="4 6" id="KW-1133">Transmembrane helix</keyword>
<proteinExistence type="inferred from homology"/>
<evidence type="ECO:0000313" key="8">
    <source>
        <dbReference type="EMBL" id="UYQ95724.1"/>
    </source>
</evidence>
<dbReference type="InterPro" id="IPR050638">
    <property type="entry name" value="AA-Vitamin_Transporters"/>
</dbReference>
<accession>A0ABY6JC00</accession>
<comment type="similarity">
    <text evidence="2">Belongs to the EamA transporter family.</text>
</comment>
<evidence type="ECO:0000256" key="5">
    <source>
        <dbReference type="ARBA" id="ARBA00023136"/>
    </source>
</evidence>
<feature type="transmembrane region" description="Helical" evidence="6">
    <location>
        <begin position="89"/>
        <end position="110"/>
    </location>
</feature>
<dbReference type="InterPro" id="IPR037185">
    <property type="entry name" value="EmrE-like"/>
</dbReference>
<feature type="transmembrane region" description="Helical" evidence="6">
    <location>
        <begin position="62"/>
        <end position="83"/>
    </location>
</feature>
<dbReference type="InterPro" id="IPR000620">
    <property type="entry name" value="EamA_dom"/>
</dbReference>
<evidence type="ECO:0000259" key="7">
    <source>
        <dbReference type="Pfam" id="PF00892"/>
    </source>
</evidence>